<dbReference type="PANTHER" id="PTHR37544">
    <property type="entry name" value="SPRAY-RELATED"/>
    <property type="match status" value="1"/>
</dbReference>
<dbReference type="OMA" id="ECKEMEL"/>
<dbReference type="Proteomes" id="UP000016924">
    <property type="component" value="Unassembled WGS sequence"/>
</dbReference>
<feature type="transmembrane region" description="Helical" evidence="1">
    <location>
        <begin position="956"/>
        <end position="976"/>
    </location>
</feature>
<evidence type="ECO:0000256" key="1">
    <source>
        <dbReference type="SAM" id="Phobius"/>
    </source>
</evidence>
<dbReference type="InterPro" id="IPR021840">
    <property type="entry name" value="DUF3433"/>
</dbReference>
<dbReference type="GeneID" id="19899587"/>
<evidence type="ECO:0000313" key="2">
    <source>
        <dbReference type="EMBL" id="EON63049.1"/>
    </source>
</evidence>
<dbReference type="AlphaFoldDB" id="R7YMK6"/>
<feature type="transmembrane region" description="Helical" evidence="1">
    <location>
        <begin position="433"/>
        <end position="455"/>
    </location>
</feature>
<dbReference type="OrthoDB" id="3248909at2759"/>
<accession>R7YMK6</accession>
<dbReference type="PANTHER" id="PTHR37544:SF3">
    <property type="entry name" value="SPRAY"/>
    <property type="match status" value="1"/>
</dbReference>
<feature type="transmembrane region" description="Helical" evidence="1">
    <location>
        <begin position="311"/>
        <end position="335"/>
    </location>
</feature>
<proteinExistence type="predicted"/>
<dbReference type="Pfam" id="PF11915">
    <property type="entry name" value="DUF3433"/>
    <property type="match status" value="1"/>
</dbReference>
<gene>
    <name evidence="2" type="ORF">W97_02276</name>
</gene>
<keyword evidence="1" id="KW-1133">Transmembrane helix</keyword>
<dbReference type="eggNOG" id="ENOG502RXBF">
    <property type="taxonomic scope" value="Eukaryota"/>
</dbReference>
<sequence>MAWLNNTLPPFMTRDFMVAPFRPLKETIQAASETWTGESLLYGLDMNCEEASIVLNSGFLPNETNQVGSSFWSSSSGCKVGRPYGMTGNQTMGGSGTNEIKEFSALYAGYDNANGFADYYMSQYCPKSVPRIFYAAFNRNKKTNETVPEEPTVLFCEPSFFTQAVNATITLPQKHVTSAVPFGPKLPFPEDKFNITNLLWRMNSETQGGKVRSDVPVRTWPDQSEQLSTTNLSLRVFGSDLPLIAGIAIGAYPRPLEDYLDPEILRRSYEAAYRLIFARALVDIVGLDDSQDEIRLGERTYSVQTVLMVPAFTYLVEGLLGAVALFATALLYLCLSRKRNLRFDPATIAALMSLVMDDKKLTQCFESMDRCTPKELQDAFKDKKFELQYDGHRSALTCVAADSSQPVDGCGPKAGHTKRDVATDGIRPFEFRFLSSFAFISLQVVALAVFAVLYIRAQPYGKSKPQFFRHTDYYILTHGGIGLALPSRNRFVRQLLESYIPTVLATFIEPVWVVINRLLCMLQPFEELRHGHAPARRSLTLDYASLPPQLTIWKALRSRHFVLTAVCGMALLANILAIAFSGLFNERIVSVPHPATFVQPYRPLFVNINGSVGPDTRDGTSGAFTGGKGQSQFYLAMSNLTSGSKLPPWTDGKFAYVPFSQEPLLDSSHHFRAQTRAVGSRLDCVPLIQGTADTYSYSIDEDLIDNNFTFTMRREDGSSTNCDAVGVGTRNEITITMDPCPAGPAGLELLLRTRAPPGATDAERVFCNEMIAAGWVRNPGPDVCVQNRNATIDPARSTFIGCRPRLLTGLADVLVDSSGYVQEAGPLHNVTEELESYFRSTPSDLIRQAQSYFVYNTNNNYAGVGAEWHNDSFASDWENFLISKKYNTSHLIDPSLSAPSFNDSATLLGGIHSYLFAIFLGENLEKLLERSPTPHIPSLEGSVIMRETRIFVSKPLFLVAEVILSIYIIVTIIVYLRRPGRFLPRLPTTMASVIASFAASGAAQDLRSTSHMSKKERNEYLDKLDRRYGYGSFVGIDGKPHVGIEKQPFVRPSPSELGRQRTAWSLRSNSGSKDGLVTHVQGV</sequence>
<dbReference type="STRING" id="1168221.R7YMK6"/>
<dbReference type="EMBL" id="JH767561">
    <property type="protein sequence ID" value="EON63049.1"/>
    <property type="molecule type" value="Genomic_DNA"/>
</dbReference>
<dbReference type="RefSeq" id="XP_007778366.1">
    <property type="nucleotide sequence ID" value="XM_007780176.1"/>
</dbReference>
<organism evidence="2 3">
    <name type="scientific">Coniosporium apollinis (strain CBS 100218)</name>
    <name type="common">Rock-inhabiting black yeast</name>
    <dbReference type="NCBI Taxonomy" id="1168221"/>
    <lineage>
        <taxon>Eukaryota</taxon>
        <taxon>Fungi</taxon>
        <taxon>Dikarya</taxon>
        <taxon>Ascomycota</taxon>
        <taxon>Pezizomycotina</taxon>
        <taxon>Dothideomycetes</taxon>
        <taxon>Dothideomycetes incertae sedis</taxon>
        <taxon>Coniosporium</taxon>
    </lineage>
</organism>
<feature type="transmembrane region" description="Helical" evidence="1">
    <location>
        <begin position="561"/>
        <end position="584"/>
    </location>
</feature>
<evidence type="ECO:0000313" key="3">
    <source>
        <dbReference type="Proteomes" id="UP000016924"/>
    </source>
</evidence>
<protein>
    <submittedName>
        <fullName evidence="2">Uncharacterized protein</fullName>
    </submittedName>
</protein>
<dbReference type="HOGENOM" id="CLU_007916_0_0_1"/>
<keyword evidence="3" id="KW-1185">Reference proteome</keyword>
<name>R7YMK6_CONA1</name>
<keyword evidence="1" id="KW-0472">Membrane</keyword>
<reference evidence="3" key="1">
    <citation type="submission" date="2012-06" db="EMBL/GenBank/DDBJ databases">
        <title>The genome sequence of Coniosporium apollinis CBS 100218.</title>
        <authorList>
            <consortium name="The Broad Institute Genome Sequencing Platform"/>
            <person name="Cuomo C."/>
            <person name="Gorbushina A."/>
            <person name="Noack S."/>
            <person name="Walker B."/>
            <person name="Young S.K."/>
            <person name="Zeng Q."/>
            <person name="Gargeya S."/>
            <person name="Fitzgerald M."/>
            <person name="Haas B."/>
            <person name="Abouelleil A."/>
            <person name="Alvarado L."/>
            <person name="Arachchi H.M."/>
            <person name="Berlin A.M."/>
            <person name="Chapman S.B."/>
            <person name="Goldberg J."/>
            <person name="Griggs A."/>
            <person name="Gujja S."/>
            <person name="Hansen M."/>
            <person name="Howarth C."/>
            <person name="Imamovic A."/>
            <person name="Larimer J."/>
            <person name="McCowan C."/>
            <person name="Montmayeur A."/>
            <person name="Murphy C."/>
            <person name="Neiman D."/>
            <person name="Pearson M."/>
            <person name="Priest M."/>
            <person name="Roberts A."/>
            <person name="Saif S."/>
            <person name="Shea T."/>
            <person name="Sisk P."/>
            <person name="Sykes S."/>
            <person name="Wortman J."/>
            <person name="Nusbaum C."/>
            <person name="Birren B."/>
        </authorList>
    </citation>
    <scope>NUCLEOTIDE SEQUENCE [LARGE SCALE GENOMIC DNA]</scope>
    <source>
        <strain evidence="3">CBS 100218</strain>
    </source>
</reference>
<feature type="transmembrane region" description="Helical" evidence="1">
    <location>
        <begin position="499"/>
        <end position="519"/>
    </location>
</feature>
<keyword evidence="1" id="KW-0812">Transmembrane</keyword>